<dbReference type="InterPro" id="IPR036640">
    <property type="entry name" value="ABC1_TM_sf"/>
</dbReference>
<dbReference type="SMART" id="SM00382">
    <property type="entry name" value="AAA"/>
    <property type="match status" value="1"/>
</dbReference>
<evidence type="ECO:0000256" key="2">
    <source>
        <dbReference type="ARBA" id="ARBA00022448"/>
    </source>
</evidence>
<keyword evidence="4 9" id="KW-0812">Transmembrane</keyword>
<accession>A0A9X2Q396</accession>
<dbReference type="RefSeq" id="WP_259080819.1">
    <property type="nucleotide sequence ID" value="NZ_JANUAU010000009.1"/>
</dbReference>
<keyword evidence="3" id="KW-1003">Cell membrane</keyword>
<dbReference type="GO" id="GO:0015421">
    <property type="term" value="F:ABC-type oligopeptide transporter activity"/>
    <property type="evidence" value="ECO:0007669"/>
    <property type="project" value="TreeGrafter"/>
</dbReference>
<evidence type="ECO:0000256" key="9">
    <source>
        <dbReference type="SAM" id="Phobius"/>
    </source>
</evidence>
<dbReference type="InterPro" id="IPR003593">
    <property type="entry name" value="AAA+_ATPase"/>
</dbReference>
<feature type="transmembrane region" description="Helical" evidence="9">
    <location>
        <begin position="275"/>
        <end position="303"/>
    </location>
</feature>
<sequence>MSTFSDLLKYLRIYRRYLGRRMYFIFVLTLGSALASAFGITLLLPLLRASQSGGEGMEDTSTAEQYLQAMLEAMGIADSMVGILAFIAVVFVAKGVLQFAKGGYQGYLRAQLLRELKTQLFDAYSGMDHRHYIRKNTGHFINVINGQVNRFFDSFKSFVNFLTQVVTTASYFGSAFVVSWTFASMALGVGLVLLFCFKYLNAYVRRLSRRQSDEMSELNKLLVQALQGLKYIVSTNQIAHLRSGVVDSVDRLTGYIFRQNVAQAFTRAVREPASVLLIVGLIILQVAVFNDPIGPIFVALLLFHRGMQAMMSVQGAWQNTMNKIGAVEMVDGEFDVVLSHQEDRDGRVLRALSDGIDFEGVHFAYNQDDGDVLHDVNITVPANETVALVGESGAGKSTLVDMMTLMLSPQAGTIRVDGIPHDEVDLTAWRDQIGYVSQETVVFDDTVANNIHLWQGDIEEDPALRERVIHAAERAHAHHFIQDLRNGYQTMVGDRGVRLSGGQQQRLFVARELFKEPNLLLLDEATSDLDTASEQHIQNSVDALQGEVTVVIIAHRLSTVKNADRVYVLDQGRVIESGTYHELRHREEGAFREMVEMQSL</sequence>
<dbReference type="PANTHER" id="PTHR43394:SF1">
    <property type="entry name" value="ATP-BINDING CASSETTE SUB-FAMILY B MEMBER 10, MITOCHONDRIAL"/>
    <property type="match status" value="1"/>
</dbReference>
<dbReference type="EMBL" id="JANUAU010000009">
    <property type="protein sequence ID" value="MCS3678776.1"/>
    <property type="molecule type" value="Genomic_DNA"/>
</dbReference>
<dbReference type="FunFam" id="3.40.50.300:FF:000299">
    <property type="entry name" value="ABC transporter ATP-binding protein/permease"/>
    <property type="match status" value="1"/>
</dbReference>
<proteinExistence type="predicted"/>
<evidence type="ECO:0000256" key="3">
    <source>
        <dbReference type="ARBA" id="ARBA00022475"/>
    </source>
</evidence>
<feature type="transmembrane region" description="Helical" evidence="9">
    <location>
        <begin position="158"/>
        <end position="176"/>
    </location>
</feature>
<evidence type="ECO:0000313" key="13">
    <source>
        <dbReference type="Proteomes" id="UP001155027"/>
    </source>
</evidence>
<evidence type="ECO:0000256" key="7">
    <source>
        <dbReference type="ARBA" id="ARBA00022989"/>
    </source>
</evidence>
<name>A0A9X2Q396_9BACT</name>
<evidence type="ECO:0000256" key="4">
    <source>
        <dbReference type="ARBA" id="ARBA00022692"/>
    </source>
</evidence>
<dbReference type="SUPFAM" id="SSF52540">
    <property type="entry name" value="P-loop containing nucleoside triphosphate hydrolases"/>
    <property type="match status" value="1"/>
</dbReference>
<organism evidence="12 13">
    <name type="scientific">Salinibacter ruber</name>
    <dbReference type="NCBI Taxonomy" id="146919"/>
    <lineage>
        <taxon>Bacteria</taxon>
        <taxon>Pseudomonadati</taxon>
        <taxon>Rhodothermota</taxon>
        <taxon>Rhodothermia</taxon>
        <taxon>Rhodothermales</taxon>
        <taxon>Salinibacteraceae</taxon>
        <taxon>Salinibacter</taxon>
    </lineage>
</organism>
<feature type="domain" description="ABC transmembrane type-1" evidence="11">
    <location>
        <begin position="24"/>
        <end position="322"/>
    </location>
</feature>
<dbReference type="SUPFAM" id="SSF90123">
    <property type="entry name" value="ABC transporter transmembrane region"/>
    <property type="match status" value="1"/>
</dbReference>
<dbReference type="InterPro" id="IPR039421">
    <property type="entry name" value="Type_1_exporter"/>
</dbReference>
<dbReference type="GO" id="GO:0005886">
    <property type="term" value="C:plasma membrane"/>
    <property type="evidence" value="ECO:0007669"/>
    <property type="project" value="UniProtKB-SubCell"/>
</dbReference>
<dbReference type="PROSITE" id="PS50893">
    <property type="entry name" value="ABC_TRANSPORTER_2"/>
    <property type="match status" value="1"/>
</dbReference>
<dbReference type="Pfam" id="PF00005">
    <property type="entry name" value="ABC_tran"/>
    <property type="match status" value="1"/>
</dbReference>
<keyword evidence="2" id="KW-0813">Transport</keyword>
<dbReference type="PANTHER" id="PTHR43394">
    <property type="entry name" value="ATP-DEPENDENT PERMEASE MDL1, MITOCHONDRIAL"/>
    <property type="match status" value="1"/>
</dbReference>
<protein>
    <submittedName>
        <fullName evidence="12">ABC-type multidrug transport system fused ATPase/permease subunit</fullName>
    </submittedName>
</protein>
<dbReference type="Pfam" id="PF00664">
    <property type="entry name" value="ABC_membrane"/>
    <property type="match status" value="1"/>
</dbReference>
<evidence type="ECO:0000256" key="8">
    <source>
        <dbReference type="ARBA" id="ARBA00023136"/>
    </source>
</evidence>
<evidence type="ECO:0000256" key="5">
    <source>
        <dbReference type="ARBA" id="ARBA00022741"/>
    </source>
</evidence>
<dbReference type="PROSITE" id="PS50929">
    <property type="entry name" value="ABC_TM1F"/>
    <property type="match status" value="1"/>
</dbReference>
<dbReference type="Gene3D" id="1.20.1560.10">
    <property type="entry name" value="ABC transporter type 1, transmembrane domain"/>
    <property type="match status" value="1"/>
</dbReference>
<evidence type="ECO:0000256" key="1">
    <source>
        <dbReference type="ARBA" id="ARBA00004651"/>
    </source>
</evidence>
<keyword evidence="8 9" id="KW-0472">Membrane</keyword>
<keyword evidence="6" id="KW-0067">ATP-binding</keyword>
<feature type="domain" description="ABC transporter" evidence="10">
    <location>
        <begin position="356"/>
        <end position="596"/>
    </location>
</feature>
<dbReference type="PROSITE" id="PS00211">
    <property type="entry name" value="ABC_TRANSPORTER_1"/>
    <property type="match status" value="1"/>
</dbReference>
<evidence type="ECO:0000259" key="10">
    <source>
        <dbReference type="PROSITE" id="PS50893"/>
    </source>
</evidence>
<feature type="transmembrane region" description="Helical" evidence="9">
    <location>
        <begin position="21"/>
        <end position="46"/>
    </location>
</feature>
<dbReference type="InterPro" id="IPR017871">
    <property type="entry name" value="ABC_transporter-like_CS"/>
</dbReference>
<dbReference type="InterPro" id="IPR027417">
    <property type="entry name" value="P-loop_NTPase"/>
</dbReference>
<comment type="subcellular location">
    <subcellularLocation>
        <location evidence="1">Cell membrane</location>
        <topology evidence="1">Multi-pass membrane protein</topology>
    </subcellularLocation>
</comment>
<dbReference type="InterPro" id="IPR011527">
    <property type="entry name" value="ABC1_TM_dom"/>
</dbReference>
<dbReference type="GO" id="GO:0016887">
    <property type="term" value="F:ATP hydrolysis activity"/>
    <property type="evidence" value="ECO:0007669"/>
    <property type="project" value="InterPro"/>
</dbReference>
<gene>
    <name evidence="12" type="ORF">GGP71_002717</name>
</gene>
<comment type="caution">
    <text evidence="12">The sequence shown here is derived from an EMBL/GenBank/DDBJ whole genome shotgun (WGS) entry which is preliminary data.</text>
</comment>
<feature type="transmembrane region" description="Helical" evidence="9">
    <location>
        <begin position="182"/>
        <end position="200"/>
    </location>
</feature>
<evidence type="ECO:0000313" key="12">
    <source>
        <dbReference type="EMBL" id="MCS3678776.1"/>
    </source>
</evidence>
<dbReference type="InterPro" id="IPR003439">
    <property type="entry name" value="ABC_transporter-like_ATP-bd"/>
</dbReference>
<keyword evidence="7 9" id="KW-1133">Transmembrane helix</keyword>
<evidence type="ECO:0000256" key="6">
    <source>
        <dbReference type="ARBA" id="ARBA00022840"/>
    </source>
</evidence>
<dbReference type="Gene3D" id="3.40.50.300">
    <property type="entry name" value="P-loop containing nucleotide triphosphate hydrolases"/>
    <property type="match status" value="1"/>
</dbReference>
<evidence type="ECO:0000259" key="11">
    <source>
        <dbReference type="PROSITE" id="PS50929"/>
    </source>
</evidence>
<dbReference type="GO" id="GO:0005524">
    <property type="term" value="F:ATP binding"/>
    <property type="evidence" value="ECO:0007669"/>
    <property type="project" value="UniProtKB-KW"/>
</dbReference>
<dbReference type="AlphaFoldDB" id="A0A9X2Q396"/>
<keyword evidence="5" id="KW-0547">Nucleotide-binding</keyword>
<feature type="transmembrane region" description="Helical" evidence="9">
    <location>
        <begin position="66"/>
        <end position="93"/>
    </location>
</feature>
<reference evidence="12" key="1">
    <citation type="submission" date="2022-08" db="EMBL/GenBank/DDBJ databases">
        <title>Genomic Encyclopedia of Type Strains, Phase V (KMG-V): Genome sequencing to study the core and pangenomes of soil and plant-associated prokaryotes.</title>
        <authorList>
            <person name="Whitman W."/>
        </authorList>
    </citation>
    <scope>NUCLEOTIDE SEQUENCE</scope>
    <source>
        <strain evidence="12">0</strain>
    </source>
</reference>
<dbReference type="Proteomes" id="UP001155027">
    <property type="component" value="Unassembled WGS sequence"/>
</dbReference>